<name>A0A4R5EI39_9ACTN</name>
<protein>
    <recommendedName>
        <fullName evidence="1">Peptidase C39-like domain-containing protein</fullName>
    </recommendedName>
</protein>
<dbReference type="Pfam" id="PF13529">
    <property type="entry name" value="Peptidase_C39_2"/>
    <property type="match status" value="1"/>
</dbReference>
<reference evidence="2 3" key="1">
    <citation type="submission" date="2019-03" db="EMBL/GenBank/DDBJ databases">
        <title>Draft genome sequences of novel Actinobacteria.</title>
        <authorList>
            <person name="Sahin N."/>
            <person name="Ay H."/>
            <person name="Saygin H."/>
        </authorList>
    </citation>
    <scope>NUCLEOTIDE SEQUENCE [LARGE SCALE GENOMIC DNA]</scope>
    <source>
        <strain evidence="2 3">6K102</strain>
    </source>
</reference>
<dbReference type="AlphaFoldDB" id="A0A4R5EI39"/>
<feature type="domain" description="Peptidase C39-like" evidence="1">
    <location>
        <begin position="32"/>
        <end position="163"/>
    </location>
</feature>
<evidence type="ECO:0000313" key="3">
    <source>
        <dbReference type="Proteomes" id="UP000295136"/>
    </source>
</evidence>
<organism evidence="2 3">
    <name type="scientific">Nonomuraea mesophila</name>
    <dbReference type="NCBI Taxonomy" id="2530382"/>
    <lineage>
        <taxon>Bacteria</taxon>
        <taxon>Bacillati</taxon>
        <taxon>Actinomycetota</taxon>
        <taxon>Actinomycetes</taxon>
        <taxon>Streptosporangiales</taxon>
        <taxon>Streptosporangiaceae</taxon>
        <taxon>Nonomuraea</taxon>
    </lineage>
</organism>
<accession>A0A4R5EI39</accession>
<gene>
    <name evidence="2" type="ORF">E1295_37565</name>
</gene>
<dbReference type="InterPro" id="IPR039564">
    <property type="entry name" value="Peptidase_C39-like"/>
</dbReference>
<keyword evidence="3" id="KW-1185">Reference proteome</keyword>
<proteinExistence type="predicted"/>
<evidence type="ECO:0000259" key="1">
    <source>
        <dbReference type="Pfam" id="PF13529"/>
    </source>
</evidence>
<dbReference type="Gene3D" id="3.90.70.10">
    <property type="entry name" value="Cysteine proteinases"/>
    <property type="match status" value="1"/>
</dbReference>
<comment type="caution">
    <text evidence="2">The sequence shown here is derived from an EMBL/GenBank/DDBJ whole genome shotgun (WGS) entry which is preliminary data.</text>
</comment>
<evidence type="ECO:0000313" key="2">
    <source>
        <dbReference type="EMBL" id="TDE34010.1"/>
    </source>
</evidence>
<dbReference type="EMBL" id="SMLD01000152">
    <property type="protein sequence ID" value="TDE34010.1"/>
    <property type="molecule type" value="Genomic_DNA"/>
</dbReference>
<dbReference type="Proteomes" id="UP000295136">
    <property type="component" value="Unassembled WGS sequence"/>
</dbReference>
<sequence length="194" mass="20793">MYKRQATPTSSPTAGTKGLLSPLKYKLSLTGQRQQNGHYCVPASSSMSLSTFGVKVSQATLAKKMKTAAPGGTKGNAVAPVLNAYVKSKGFRFTVPKSGDGNALVLMDRISTNVGDYHKAPLLGVWMEQLPWNKGKVDRTKVPHAIIAYGYDKLAGTITVYDPGRSTGGSHTVKASTLAKALQPGWNMYFIEKL</sequence>